<organism evidence="4 5">
    <name type="scientific">Deinococcus cellulosilyticus (strain DSM 18568 / NBRC 106333 / KACC 11606 / 5516J-15)</name>
    <dbReference type="NCBI Taxonomy" id="1223518"/>
    <lineage>
        <taxon>Bacteria</taxon>
        <taxon>Thermotogati</taxon>
        <taxon>Deinococcota</taxon>
        <taxon>Deinococci</taxon>
        <taxon>Deinococcales</taxon>
        <taxon>Deinococcaceae</taxon>
        <taxon>Deinococcus</taxon>
    </lineage>
</organism>
<dbReference type="EC" id="3.1.4.58" evidence="2"/>
<evidence type="ECO:0000259" key="3">
    <source>
        <dbReference type="Pfam" id="PF02834"/>
    </source>
</evidence>
<evidence type="ECO:0000256" key="2">
    <source>
        <dbReference type="HAMAP-Rule" id="MF_01940"/>
    </source>
</evidence>
<dbReference type="Gene3D" id="3.90.1140.10">
    <property type="entry name" value="Cyclic phosphodiesterase"/>
    <property type="match status" value="1"/>
</dbReference>
<comment type="similarity">
    <text evidence="2">Belongs to the 2H phosphoesterase superfamily. ThpR family.</text>
</comment>
<comment type="function">
    <text evidence="2">Hydrolyzes RNA 2',3'-cyclic phosphodiester to an RNA 2'-phosphomonoester.</text>
</comment>
<proteinExistence type="inferred from homology"/>
<feature type="short sequence motif" description="HXTX 2" evidence="2">
    <location>
        <begin position="119"/>
        <end position="122"/>
    </location>
</feature>
<dbReference type="SUPFAM" id="SSF55144">
    <property type="entry name" value="LigT-like"/>
    <property type="match status" value="1"/>
</dbReference>
<sequence length="173" mass="19949">MRLFYAIMVPQEIQEQLAPIQKHLRGNWRPVKPDQMHITLAFMPQYPEGKSKPLLELGDRISKARDSFDIRLRGTGYFPNEGSPRVWFVKTEAPELQEISEALTSQIDYPFEDKAFKAHITLARKKGPAPRVPPQVFDLSWKASSFVLVQSNLKLSGPTYKILKTFKFRDFGQ</sequence>
<dbReference type="GO" id="GO:0008664">
    <property type="term" value="F:RNA 2',3'-cyclic 3'-phosphodiesterase activity"/>
    <property type="evidence" value="ECO:0007669"/>
    <property type="project" value="UniProtKB-EC"/>
</dbReference>
<accession>A0A511N4Y7</accession>
<dbReference type="RefSeq" id="WP_146885871.1">
    <property type="nucleotide sequence ID" value="NZ_BJXB01000014.1"/>
</dbReference>
<evidence type="ECO:0000256" key="1">
    <source>
        <dbReference type="ARBA" id="ARBA00022801"/>
    </source>
</evidence>
<dbReference type="OrthoDB" id="9789350at2"/>
<dbReference type="InterPro" id="IPR009097">
    <property type="entry name" value="Cyclic_Pdiesterase"/>
</dbReference>
<dbReference type="PANTHER" id="PTHR35561">
    <property type="entry name" value="RNA 2',3'-CYCLIC PHOSPHODIESTERASE"/>
    <property type="match status" value="1"/>
</dbReference>
<reference evidence="4 5" key="1">
    <citation type="submission" date="2019-07" db="EMBL/GenBank/DDBJ databases">
        <title>Whole genome shotgun sequence of Deinococcus cellulosilyticus NBRC 106333.</title>
        <authorList>
            <person name="Hosoyama A."/>
            <person name="Uohara A."/>
            <person name="Ohji S."/>
            <person name="Ichikawa N."/>
        </authorList>
    </citation>
    <scope>NUCLEOTIDE SEQUENCE [LARGE SCALE GENOMIC DNA]</scope>
    <source>
        <strain evidence="4 5">NBRC 106333</strain>
    </source>
</reference>
<dbReference type="PANTHER" id="PTHR35561:SF1">
    <property type="entry name" value="RNA 2',3'-CYCLIC PHOSPHODIESTERASE"/>
    <property type="match status" value="1"/>
</dbReference>
<dbReference type="NCBIfam" id="TIGR02258">
    <property type="entry name" value="2_5_ligase"/>
    <property type="match status" value="1"/>
</dbReference>
<dbReference type="AlphaFoldDB" id="A0A511N4Y7"/>
<comment type="caution">
    <text evidence="4">The sequence shown here is derived from an EMBL/GenBank/DDBJ whole genome shotgun (WGS) entry which is preliminary data.</text>
</comment>
<feature type="short sequence motif" description="HXTX 1" evidence="2">
    <location>
        <begin position="37"/>
        <end position="40"/>
    </location>
</feature>
<keyword evidence="1 2" id="KW-0378">Hydrolase</keyword>
<dbReference type="GO" id="GO:0004113">
    <property type="term" value="F:2',3'-cyclic-nucleotide 3'-phosphodiesterase activity"/>
    <property type="evidence" value="ECO:0007669"/>
    <property type="project" value="InterPro"/>
</dbReference>
<keyword evidence="5" id="KW-1185">Reference proteome</keyword>
<dbReference type="InterPro" id="IPR014051">
    <property type="entry name" value="Phosphoesterase_HXTX"/>
</dbReference>
<dbReference type="InterPro" id="IPR004175">
    <property type="entry name" value="RNA_CPDase"/>
</dbReference>
<evidence type="ECO:0000313" key="5">
    <source>
        <dbReference type="Proteomes" id="UP000321306"/>
    </source>
</evidence>
<dbReference type="Pfam" id="PF02834">
    <property type="entry name" value="LigT_PEase"/>
    <property type="match status" value="1"/>
</dbReference>
<dbReference type="Proteomes" id="UP000321306">
    <property type="component" value="Unassembled WGS sequence"/>
</dbReference>
<gene>
    <name evidence="4" type="ORF">DC3_31720</name>
</gene>
<evidence type="ECO:0000313" key="4">
    <source>
        <dbReference type="EMBL" id="GEM47537.1"/>
    </source>
</evidence>
<dbReference type="EMBL" id="BJXB01000014">
    <property type="protein sequence ID" value="GEM47537.1"/>
    <property type="molecule type" value="Genomic_DNA"/>
</dbReference>
<dbReference type="HAMAP" id="MF_01940">
    <property type="entry name" value="RNA_CPDase"/>
    <property type="match status" value="1"/>
</dbReference>
<name>A0A511N4Y7_DEIC1</name>
<feature type="active site" description="Proton acceptor" evidence="2">
    <location>
        <position position="119"/>
    </location>
</feature>
<protein>
    <recommendedName>
        <fullName evidence="2">RNA 2',3'-cyclic phosphodiesterase</fullName>
        <shortName evidence="2">RNA 2',3'-CPDase</shortName>
        <ecNumber evidence="2">3.1.4.58</ecNumber>
    </recommendedName>
</protein>
<comment type="catalytic activity">
    <reaction evidence="2">
        <text>a 3'-end 2',3'-cyclophospho-ribonucleotide-RNA + H2O = a 3'-end 2'-phospho-ribonucleotide-RNA + H(+)</text>
        <dbReference type="Rhea" id="RHEA:11828"/>
        <dbReference type="Rhea" id="RHEA-COMP:10464"/>
        <dbReference type="Rhea" id="RHEA-COMP:17353"/>
        <dbReference type="ChEBI" id="CHEBI:15377"/>
        <dbReference type="ChEBI" id="CHEBI:15378"/>
        <dbReference type="ChEBI" id="CHEBI:83064"/>
        <dbReference type="ChEBI" id="CHEBI:173113"/>
        <dbReference type="EC" id="3.1.4.58"/>
    </reaction>
</comment>
<feature type="active site" description="Proton donor" evidence="2">
    <location>
        <position position="37"/>
    </location>
</feature>
<feature type="domain" description="Phosphoesterase HXTX" evidence="3">
    <location>
        <begin position="8"/>
        <end position="87"/>
    </location>
</feature>